<evidence type="ECO:0000313" key="4">
    <source>
        <dbReference type="Proteomes" id="UP000244855"/>
    </source>
</evidence>
<keyword evidence="2" id="KW-0472">Membrane</keyword>
<dbReference type="OrthoDB" id="426718at2759"/>
<reference evidence="3 4" key="1">
    <citation type="journal article" date="2018" name="Sci. Rep.">
        <title>Comparative genomics provides insights into the lifestyle and reveals functional heterogeneity of dark septate endophytic fungi.</title>
        <authorList>
            <person name="Knapp D.G."/>
            <person name="Nemeth J.B."/>
            <person name="Barry K."/>
            <person name="Hainaut M."/>
            <person name="Henrissat B."/>
            <person name="Johnson J."/>
            <person name="Kuo A."/>
            <person name="Lim J.H.P."/>
            <person name="Lipzen A."/>
            <person name="Nolan M."/>
            <person name="Ohm R.A."/>
            <person name="Tamas L."/>
            <person name="Grigoriev I.V."/>
            <person name="Spatafora J.W."/>
            <person name="Nagy L.G."/>
            <person name="Kovacs G.M."/>
        </authorList>
    </citation>
    <scope>NUCLEOTIDE SEQUENCE [LARGE SCALE GENOMIC DNA]</scope>
    <source>
        <strain evidence="3 4">DSE2036</strain>
    </source>
</reference>
<gene>
    <name evidence="3" type="ORF">DM02DRAFT_671803</name>
</gene>
<sequence>MPWITPRRAIPLTALSFFIVTLIVWFSSFETPRQHLSGLSSLYHDAVSSASRKPFSPGVAKPENSEYSRTLVVAKTNGEDVGWIRNDLPDLPAAVYEVDKPNATYRVPRNKGNEAMVYLTYLIDHYDELADTTIFIHAHSITYHNNILLDLSTPATIKRLQDDRVWRQGFMNLRCHFEPGCPGVYLNRTITGDQDKSSDGALNRDLFKELFPGHKIPPVLSEPCCAQFAVSRERVRDNPKKTYEHLREWLLATPLNDADSGRVFEYIWQYLFTRNAEVCPSMNACYCDGYGICFGDDNQLDDWMEKLKRKEKIDEEMDLARRRGEGFEVVQEIEGRRVVLEEELEKEKEAAYKRGDEAKNRALAREPLPE</sequence>
<evidence type="ECO:0000256" key="1">
    <source>
        <dbReference type="SAM" id="Coils"/>
    </source>
</evidence>
<keyword evidence="4" id="KW-1185">Reference proteome</keyword>
<feature type="coiled-coil region" evidence="1">
    <location>
        <begin position="330"/>
        <end position="361"/>
    </location>
</feature>
<accession>A0A2V1DRT3</accession>
<evidence type="ECO:0000313" key="3">
    <source>
        <dbReference type="EMBL" id="PVI00696.1"/>
    </source>
</evidence>
<dbReference type="InterPro" id="IPR021838">
    <property type="entry name" value="DUF3431"/>
</dbReference>
<dbReference type="STRING" id="97972.A0A2V1DRT3"/>
<protein>
    <recommendedName>
        <fullName evidence="5">DUF3431 domain-containing protein</fullName>
    </recommendedName>
</protein>
<dbReference type="PANTHER" id="PTHR37490:SF3">
    <property type="entry name" value="DUF3431 DOMAIN CONTAINING PROTEIN"/>
    <property type="match status" value="1"/>
</dbReference>
<dbReference type="Proteomes" id="UP000244855">
    <property type="component" value="Unassembled WGS sequence"/>
</dbReference>
<dbReference type="Pfam" id="PF11913">
    <property type="entry name" value="DUF3431"/>
    <property type="match status" value="1"/>
</dbReference>
<dbReference type="PANTHER" id="PTHR37490">
    <property type="entry name" value="EXPRESSED PROTEIN"/>
    <property type="match status" value="1"/>
</dbReference>
<keyword evidence="1" id="KW-0175">Coiled coil</keyword>
<proteinExistence type="predicted"/>
<keyword evidence="2" id="KW-1133">Transmembrane helix</keyword>
<feature type="transmembrane region" description="Helical" evidence="2">
    <location>
        <begin position="12"/>
        <end position="29"/>
    </location>
</feature>
<name>A0A2V1DRT3_9PLEO</name>
<evidence type="ECO:0008006" key="5">
    <source>
        <dbReference type="Google" id="ProtNLM"/>
    </source>
</evidence>
<dbReference type="EMBL" id="KZ805369">
    <property type="protein sequence ID" value="PVI00696.1"/>
    <property type="molecule type" value="Genomic_DNA"/>
</dbReference>
<keyword evidence="2" id="KW-0812">Transmembrane</keyword>
<dbReference type="AlphaFoldDB" id="A0A2V1DRT3"/>
<organism evidence="3 4">
    <name type="scientific">Periconia macrospinosa</name>
    <dbReference type="NCBI Taxonomy" id="97972"/>
    <lineage>
        <taxon>Eukaryota</taxon>
        <taxon>Fungi</taxon>
        <taxon>Dikarya</taxon>
        <taxon>Ascomycota</taxon>
        <taxon>Pezizomycotina</taxon>
        <taxon>Dothideomycetes</taxon>
        <taxon>Pleosporomycetidae</taxon>
        <taxon>Pleosporales</taxon>
        <taxon>Massarineae</taxon>
        <taxon>Periconiaceae</taxon>
        <taxon>Periconia</taxon>
    </lineage>
</organism>
<evidence type="ECO:0000256" key="2">
    <source>
        <dbReference type="SAM" id="Phobius"/>
    </source>
</evidence>